<reference evidence="1 2" key="1">
    <citation type="journal article" date="2012" name="PLoS ONE">
        <title>Functional divergence in the genus oenococcus as predicted by genome sequencing of the newly-described species, Oenococcus kitaharae.</title>
        <authorList>
            <person name="Borneman A.R."/>
            <person name="McCarthy J.M."/>
            <person name="Chambers P.J."/>
            <person name="Bartowsky E.J."/>
        </authorList>
    </citation>
    <scope>NUCLEOTIDE SEQUENCE [LARGE SCALE GENOMIC DNA]</scope>
    <source>
        <strain evidence="2">DSM17330</strain>
        <plasmid evidence="1">unnamed</plasmid>
    </source>
</reference>
<name>G9WJV9_9LACO</name>
<dbReference type="PATRIC" id="fig|1045004.4.peg.1852"/>
<geneLocation type="plasmid" evidence="2"/>
<protein>
    <submittedName>
        <fullName evidence="1">Uncharacterized protein</fullName>
    </submittedName>
</protein>
<dbReference type="AlphaFoldDB" id="G9WJV9"/>
<dbReference type="Proteomes" id="UP000004959">
    <property type="component" value="Plasmid unnamed"/>
</dbReference>
<gene>
    <name evidence="1" type="ORF">OKIT_1882</name>
</gene>
<keyword evidence="2" id="KW-1185">Reference proteome</keyword>
<evidence type="ECO:0000313" key="1">
    <source>
        <dbReference type="EMBL" id="EHN58127.1"/>
    </source>
</evidence>
<dbReference type="EMBL" id="AFVZ01000002">
    <property type="protein sequence ID" value="EHN58127.1"/>
    <property type="molecule type" value="Genomic_DNA"/>
</dbReference>
<dbReference type="HOGENOM" id="CLU_1881636_0_0_9"/>
<proteinExistence type="predicted"/>
<organism evidence="1 2">
    <name type="scientific">Oenococcus kitaharae DSM 17330</name>
    <dbReference type="NCBI Taxonomy" id="1045004"/>
    <lineage>
        <taxon>Bacteria</taxon>
        <taxon>Bacillati</taxon>
        <taxon>Bacillota</taxon>
        <taxon>Bacilli</taxon>
        <taxon>Lactobacillales</taxon>
        <taxon>Lactobacillaceae</taxon>
        <taxon>Oenococcus</taxon>
    </lineage>
</organism>
<sequence length="130" mass="14811">MRQTVRLSIDTLKGIKILKKNYENEFNGLKLNQGYVVSKAFIDTKSNLKDGESWKKIRDEKFPLGDFNGIEKTEESRTTLDLSDDVLKGIDKMKQDLPGPFSVNWVTTGYCIRLIVKAGLLKLRGEQKSN</sequence>
<keyword evidence="1" id="KW-0614">Plasmid</keyword>
<accession>G9WJV9</accession>
<comment type="caution">
    <text evidence="1">The sequence shown here is derived from an EMBL/GenBank/DDBJ whole genome shotgun (WGS) entry which is preliminary data.</text>
</comment>
<dbReference type="OrthoDB" id="2222543at2"/>
<dbReference type="RefSeq" id="WP_007747453.1">
    <property type="nucleotide sequence ID" value="NZ_ATZG01000006.1"/>
</dbReference>
<evidence type="ECO:0000313" key="2">
    <source>
        <dbReference type="Proteomes" id="UP000004959"/>
    </source>
</evidence>